<name>A0ABY9YW58_9GAMM</name>
<protein>
    <recommendedName>
        <fullName evidence="3">Restriction endonuclease type IV Mrr domain-containing protein</fullName>
    </recommendedName>
</protein>
<dbReference type="Proteomes" id="UP001301869">
    <property type="component" value="Chromosome"/>
</dbReference>
<sequence>MELFKGKLNEEVKTILAGYNKKETVAIVSGLLVNPEYHSNNVRMEALLHYSLLHCKGGNKTTRTTFEKCLNKTMTNLGLASFEDPIEDVFVSSIMTEEGDLRVINSVWEGNDYYAQLLLDVAGMFGGDHELSALRKKCLNLVRLSEAVASRAGLERNEYSKKSKPKERISLPNTSQLDKIGRLTCFDEDGLKSIGLNEEALIDFVYHDIRNSDIINSRIGHSPVERRPIVKFGSELILALPGSVSVAIRRFFLEECSRLGFLSEFEEAMDAYQANLLSRAHFVSTAKNKYLMRGEEQALGMLPKLNNIVIEWSDGRYVQFLILSDSLKNIHEEGLDSFFKLSDDGVTKVEAVIDNTSKHFRGLNNFKHGLTVVTTGGLGRGVNISLPKSTDGWDIASLSFSDILLLSNSYKEGMTDFVECMIQKSWVVNKNVSIFNVNGDINYFGFWIGHNYQCLPEELGAEQGGMLNLYTDFVFPVRSGARAESDLHSCKDHDGSWLRVERLTKDAFYEGMRHLPIYISPWQISTGFLNGVVETSLLNVWFGIWPPSNVGGELIYEWWSSILNMLHDLIGFASAKTSFTSCGSFQVQLDTTRLKDVGKTDPVATSQTGVDVYHDENGECSICLQENFLSNFCQPENYGEKLIAYVIVKEIKEFLQGKGVEDFPEVDFVVNNVLDDQGVRIIHLFNSKDATEALLGSEASKPVFFNEKLMTFRKIVVGNALGVSSKTLEGKKSCGSYLGKAVSLLWEEIRDEIKKCDKLGLVQSLCSNLLSIEQDRKQWKTTAKALHAIHEKHDNTVEVSGRRESKRSLTSMSCRALIEMAVCECELSEHVKEISHKDLESLISKCALLIQIASDSDAIHWGMVPPFIEIANNGTYSVQADTTASVVVPYFNGHFKNQFEDAVEAYSDLYDFDDHSPHEAAENTVSGDFRDAFYCEHGFSIDVYIDCFAEIIDTLVERDATSLHVTEDWLINKICLERGLDASVVAVFLESFSLKPRASWENPPKPFVNRDIAPWKHKRRLSCLILPILKLSDEDIFLDLSLIKQSISYFLERAEKGEFNTEFFRSDAMRSYVGSMVELRGREFTNAVKTKLEEIGWIVKSEVLMSTLGAPDSLGDLGDVDVLALSDEGKLLAIECKRLQMAKTISEIADVCNRFRGEEKDELSKHLTRVGWITENLQKVQVFLGGSVFIKDFDHALVTSTSVPMKYVEDLPIDNDRIVSYREIEQSFLGL</sequence>
<evidence type="ECO:0008006" key="3">
    <source>
        <dbReference type="Google" id="ProtNLM"/>
    </source>
</evidence>
<proteinExistence type="predicted"/>
<organism evidence="1 2">
    <name type="scientific">Halomonas piscis</name>
    <dbReference type="NCBI Taxonomy" id="3031727"/>
    <lineage>
        <taxon>Bacteria</taxon>
        <taxon>Pseudomonadati</taxon>
        <taxon>Pseudomonadota</taxon>
        <taxon>Gammaproteobacteria</taxon>
        <taxon>Oceanospirillales</taxon>
        <taxon>Halomonadaceae</taxon>
        <taxon>Halomonas</taxon>
    </lineage>
</organism>
<evidence type="ECO:0000313" key="2">
    <source>
        <dbReference type="Proteomes" id="UP001301869"/>
    </source>
</evidence>
<gene>
    <name evidence="1" type="ORF">P1P91_09250</name>
</gene>
<accession>A0ABY9YW58</accession>
<keyword evidence="2" id="KW-1185">Reference proteome</keyword>
<evidence type="ECO:0000313" key="1">
    <source>
        <dbReference type="EMBL" id="WNK19066.1"/>
    </source>
</evidence>
<dbReference type="EMBL" id="CP119391">
    <property type="protein sequence ID" value="WNK19066.1"/>
    <property type="molecule type" value="Genomic_DNA"/>
</dbReference>
<dbReference type="RefSeq" id="WP_311882157.1">
    <property type="nucleotide sequence ID" value="NZ_CP119391.1"/>
</dbReference>
<reference evidence="1 2" key="1">
    <citation type="submission" date="2023-03" db="EMBL/GenBank/DDBJ databases">
        <title>Halomonas sp. nov., isolated from Korean tranditional fermented seafood 'Jeotgal'.</title>
        <authorList>
            <person name="Kim B."/>
            <person name="Shin N.-R."/>
        </authorList>
    </citation>
    <scope>NUCLEOTIDE SEQUENCE [LARGE SCALE GENOMIC DNA]</scope>
    <source>
        <strain evidence="1 2">SG2L-4</strain>
    </source>
</reference>